<name>A0A5D0RFI2_9FLAO</name>
<organism evidence="2 3">
    <name type="scientific">Bizionia myxarmorum</name>
    <dbReference type="NCBI Taxonomy" id="291186"/>
    <lineage>
        <taxon>Bacteria</taxon>
        <taxon>Pseudomonadati</taxon>
        <taxon>Bacteroidota</taxon>
        <taxon>Flavobacteriia</taxon>
        <taxon>Flavobacteriales</taxon>
        <taxon>Flavobacteriaceae</taxon>
        <taxon>Bizionia</taxon>
    </lineage>
</organism>
<dbReference type="OrthoDB" id="1436332at2"/>
<evidence type="ECO:0000313" key="2">
    <source>
        <dbReference type="EMBL" id="TYB79716.1"/>
    </source>
</evidence>
<protein>
    <submittedName>
        <fullName evidence="2">Uncharacterized protein</fullName>
    </submittedName>
</protein>
<dbReference type="Proteomes" id="UP000323720">
    <property type="component" value="Unassembled WGS sequence"/>
</dbReference>
<dbReference type="AlphaFoldDB" id="A0A5D0RFI2"/>
<evidence type="ECO:0000256" key="1">
    <source>
        <dbReference type="SAM" id="SignalP"/>
    </source>
</evidence>
<dbReference type="RefSeq" id="WP_148403449.1">
    <property type="nucleotide sequence ID" value="NZ_VSKK01000001.1"/>
</dbReference>
<sequence length="146" mass="16090">MKTTMKTLILLVFTLALFNCDNDDGDPITSPNEDVCNFQGLTFLDTGDNTQTLIPDSELTTDFFYTSSNGPEVEIYDTANPGDFWFVTEVVEANASGVGRLNIGGTIHNVNVTCQRTGSAVNEEMRFDVTANGLEAEFCVRINEYH</sequence>
<feature type="signal peptide" evidence="1">
    <location>
        <begin position="1"/>
        <end position="21"/>
    </location>
</feature>
<accession>A0A5D0RFI2</accession>
<evidence type="ECO:0000313" key="3">
    <source>
        <dbReference type="Proteomes" id="UP000323720"/>
    </source>
</evidence>
<dbReference type="EMBL" id="VSKK01000001">
    <property type="protein sequence ID" value="TYB79716.1"/>
    <property type="molecule type" value="Genomic_DNA"/>
</dbReference>
<proteinExistence type="predicted"/>
<comment type="caution">
    <text evidence="2">The sequence shown here is derived from an EMBL/GenBank/DDBJ whole genome shotgun (WGS) entry which is preliminary data.</text>
</comment>
<gene>
    <name evidence="2" type="ORF">ES674_08190</name>
</gene>
<feature type="chain" id="PRO_5022682931" evidence="1">
    <location>
        <begin position="22"/>
        <end position="146"/>
    </location>
</feature>
<keyword evidence="3" id="KW-1185">Reference proteome</keyword>
<keyword evidence="1" id="KW-0732">Signal</keyword>
<reference evidence="2 3" key="1">
    <citation type="submission" date="2019-08" db="EMBL/GenBank/DDBJ databases">
        <title>Genomes of Antarctic Bizionia species.</title>
        <authorList>
            <person name="Bowman J.P."/>
        </authorList>
    </citation>
    <scope>NUCLEOTIDE SEQUENCE [LARGE SCALE GENOMIC DNA]</scope>
    <source>
        <strain evidence="2 3">ADA-4</strain>
    </source>
</reference>